<dbReference type="Pfam" id="PF01370">
    <property type="entry name" value="Epimerase"/>
    <property type="match status" value="1"/>
</dbReference>
<dbReference type="PANTHER" id="PTHR48079">
    <property type="entry name" value="PROTEIN YEEZ"/>
    <property type="match status" value="1"/>
</dbReference>
<gene>
    <name evidence="2" type="ORF">CAL22_06560</name>
</gene>
<dbReference type="EMBL" id="NEVU01000002">
    <property type="protein sequence ID" value="OZI74159.1"/>
    <property type="molecule type" value="Genomic_DNA"/>
</dbReference>
<evidence type="ECO:0000259" key="1">
    <source>
        <dbReference type="Pfam" id="PF01370"/>
    </source>
</evidence>
<dbReference type="InterPro" id="IPR051783">
    <property type="entry name" value="NAD(P)-dependent_oxidoreduct"/>
</dbReference>
<dbReference type="PANTHER" id="PTHR48079:SF6">
    <property type="entry name" value="NAD(P)-BINDING DOMAIN-CONTAINING PROTEIN-RELATED"/>
    <property type="match status" value="1"/>
</dbReference>
<dbReference type="OrthoDB" id="9808276at2"/>
<name>A0A261VJA7_9BORD</name>
<protein>
    <submittedName>
        <fullName evidence="2">NAD(P)-dependent oxidoreductase</fullName>
    </submittedName>
</protein>
<organism evidence="2 3">
    <name type="scientific">Bordetella genomosp. 12</name>
    <dbReference type="NCBI Taxonomy" id="463035"/>
    <lineage>
        <taxon>Bacteria</taxon>
        <taxon>Pseudomonadati</taxon>
        <taxon>Pseudomonadota</taxon>
        <taxon>Betaproteobacteria</taxon>
        <taxon>Burkholderiales</taxon>
        <taxon>Alcaligenaceae</taxon>
        <taxon>Bordetella</taxon>
    </lineage>
</organism>
<proteinExistence type="predicted"/>
<dbReference type="GO" id="GO:0004029">
    <property type="term" value="F:aldehyde dehydrogenase (NAD+) activity"/>
    <property type="evidence" value="ECO:0007669"/>
    <property type="project" value="TreeGrafter"/>
</dbReference>
<evidence type="ECO:0000313" key="2">
    <source>
        <dbReference type="EMBL" id="OZI74159.1"/>
    </source>
</evidence>
<dbReference type="Gene3D" id="3.40.50.720">
    <property type="entry name" value="NAD(P)-binding Rossmann-like Domain"/>
    <property type="match status" value="1"/>
</dbReference>
<evidence type="ECO:0000313" key="3">
    <source>
        <dbReference type="Proteomes" id="UP000216429"/>
    </source>
</evidence>
<accession>A0A261VJA7</accession>
<dbReference type="InterPro" id="IPR001509">
    <property type="entry name" value="Epimerase_deHydtase"/>
</dbReference>
<dbReference type="InterPro" id="IPR036291">
    <property type="entry name" value="NAD(P)-bd_dom_sf"/>
</dbReference>
<dbReference type="SUPFAM" id="SSF51735">
    <property type="entry name" value="NAD(P)-binding Rossmann-fold domains"/>
    <property type="match status" value="1"/>
</dbReference>
<dbReference type="AlphaFoldDB" id="A0A261VJA7"/>
<feature type="domain" description="NAD-dependent epimerase/dehydratase" evidence="1">
    <location>
        <begin position="11"/>
        <end position="200"/>
    </location>
</feature>
<comment type="caution">
    <text evidence="2">The sequence shown here is derived from an EMBL/GenBank/DDBJ whole genome shotgun (WGS) entry which is preliminary data.</text>
</comment>
<sequence length="277" mass="30135">MAQAVLLAGCGDLGLRVAQRLLARDIEVWALRRGSPAATPAGLRWIQADLADPASLRDLPPHIERVVYLPAPGARDPALYRALFIDGQRHLLAALTRRPMRWVFVSSSAVYGEHAGQWIDETTPTLPLGFNGRILLEAEQTLSAAVPTAVSLRLAGLYGPGRTQLLQRLRQGQARAAPDHWANRIHIDDAAAAVDHLLHLPDPLPCYLGADDTPMRLDHLYGELARRLQAPPPPVGPAPANVGSKRIRNHRLKASGWTPRWPDSLSGYQALIEGGGE</sequence>
<keyword evidence="3" id="KW-1185">Reference proteome</keyword>
<dbReference type="Proteomes" id="UP000216429">
    <property type="component" value="Unassembled WGS sequence"/>
</dbReference>
<dbReference type="GO" id="GO:0005737">
    <property type="term" value="C:cytoplasm"/>
    <property type="evidence" value="ECO:0007669"/>
    <property type="project" value="TreeGrafter"/>
</dbReference>
<dbReference type="RefSeq" id="WP_094811574.1">
    <property type="nucleotide sequence ID" value="NZ_NEVU01000002.1"/>
</dbReference>
<reference evidence="3" key="1">
    <citation type="submission" date="2017-05" db="EMBL/GenBank/DDBJ databases">
        <title>Complete and WGS of Bordetella genogroups.</title>
        <authorList>
            <person name="Spilker T."/>
            <person name="Lipuma J."/>
        </authorList>
    </citation>
    <scope>NUCLEOTIDE SEQUENCE [LARGE SCALE GENOMIC DNA]</scope>
    <source>
        <strain evidence="3">AU6712</strain>
    </source>
</reference>